<dbReference type="Gene3D" id="1.10.287.950">
    <property type="entry name" value="Methyl-accepting chemotaxis protein"/>
    <property type="match status" value="1"/>
</dbReference>
<proteinExistence type="inferred from homology"/>
<feature type="transmembrane region" description="Helical" evidence="7">
    <location>
        <begin position="12"/>
        <end position="32"/>
    </location>
</feature>
<organism evidence="10 11">
    <name type="scientific">Paenibacillus borealis</name>
    <dbReference type="NCBI Taxonomy" id="160799"/>
    <lineage>
        <taxon>Bacteria</taxon>
        <taxon>Bacillati</taxon>
        <taxon>Bacillota</taxon>
        <taxon>Bacilli</taxon>
        <taxon>Bacillales</taxon>
        <taxon>Paenibacillaceae</taxon>
        <taxon>Paenibacillus</taxon>
    </lineage>
</organism>
<dbReference type="CDD" id="cd06225">
    <property type="entry name" value="HAMP"/>
    <property type="match status" value="1"/>
</dbReference>
<dbReference type="SUPFAM" id="SSF58104">
    <property type="entry name" value="Methyl-accepting chemotaxis protein (MCP) signaling domain"/>
    <property type="match status" value="1"/>
</dbReference>
<evidence type="ECO:0000313" key="11">
    <source>
        <dbReference type="Proteomes" id="UP000187412"/>
    </source>
</evidence>
<dbReference type="PROSITE" id="PS50885">
    <property type="entry name" value="HAMP"/>
    <property type="match status" value="1"/>
</dbReference>
<sequence>MKWFYNLKTSVKLISSFLVVAVILAFVGLYGLNNLGSINDSLDDMYTNNLVPVSSLQSSQNSFTSMRGIARDLYIKETPAERKQRVEDYETEKQNVLDSIAAFRKTKLSEDSIQAIAPFEAAWNEYLNTYESLISASLAQRDDELLDTLRSTTLANEADALKQIINNLISINIKEADQAKQDGASLYNSSRTITLAVVVAAVMLCILLGYMISRIISKPLAKVVQILSKVADGDLRSQTEIDTKDEIGMLAFKVNEMVSNLRRTVGSILTHSQSLSAAAEEISASTQEIASGSTSTANDAGTISELFKELSSAIHSVAQNTEQASVISDETVLIAEDGNSIIQESMESMQSVSGQMARLEEDSQKVGDIIDVIEDIADQTNLLALNAAIEAARAGEQGRGFAVVADEVRKLAERSGEATKQITGIIKGMQANTRYSVSAVQESAELSQKTGVSFHKIVTMVNNAGQKISEIAAASEEQAAQSTNVLAAVENISATTQQSAASSEESASSAQSLASLAEELQSTVSSFRL</sequence>
<name>A0ABX3H1D0_PAEBO</name>
<evidence type="ECO:0000256" key="5">
    <source>
        <dbReference type="ARBA" id="ARBA00029447"/>
    </source>
</evidence>
<dbReference type="Pfam" id="PF00015">
    <property type="entry name" value="MCPsignal"/>
    <property type="match status" value="1"/>
</dbReference>
<keyword evidence="11" id="KW-1185">Reference proteome</keyword>
<dbReference type="SMART" id="SM00283">
    <property type="entry name" value="MA"/>
    <property type="match status" value="1"/>
</dbReference>
<dbReference type="EMBL" id="MPTB01000048">
    <property type="protein sequence ID" value="OMD41047.1"/>
    <property type="molecule type" value="Genomic_DNA"/>
</dbReference>
<dbReference type="Proteomes" id="UP000187412">
    <property type="component" value="Unassembled WGS sequence"/>
</dbReference>
<gene>
    <name evidence="10" type="ORF">BSK56_28050</name>
</gene>
<feature type="domain" description="HAMP" evidence="9">
    <location>
        <begin position="214"/>
        <end position="266"/>
    </location>
</feature>
<dbReference type="SMART" id="SM00304">
    <property type="entry name" value="HAMP"/>
    <property type="match status" value="1"/>
</dbReference>
<evidence type="ECO:0000313" key="10">
    <source>
        <dbReference type="EMBL" id="OMD41047.1"/>
    </source>
</evidence>
<accession>A0ABX3H1D0</accession>
<evidence type="ECO:0000256" key="3">
    <source>
        <dbReference type="ARBA" id="ARBA00023136"/>
    </source>
</evidence>
<dbReference type="PROSITE" id="PS50111">
    <property type="entry name" value="CHEMOTAXIS_TRANSDUC_2"/>
    <property type="match status" value="1"/>
</dbReference>
<keyword evidence="7" id="KW-0812">Transmembrane</keyword>
<evidence type="ECO:0000256" key="1">
    <source>
        <dbReference type="ARBA" id="ARBA00004236"/>
    </source>
</evidence>
<protein>
    <submittedName>
        <fullName evidence="10">Methyl-accepting chemotaxis protein</fullName>
    </submittedName>
</protein>
<evidence type="ECO:0000259" key="8">
    <source>
        <dbReference type="PROSITE" id="PS50111"/>
    </source>
</evidence>
<dbReference type="Pfam" id="PF12729">
    <property type="entry name" value="4HB_MCP_1"/>
    <property type="match status" value="1"/>
</dbReference>
<feature type="transmembrane region" description="Helical" evidence="7">
    <location>
        <begin position="193"/>
        <end position="212"/>
    </location>
</feature>
<evidence type="ECO:0000256" key="6">
    <source>
        <dbReference type="PROSITE-ProRule" id="PRU00284"/>
    </source>
</evidence>
<dbReference type="CDD" id="cd11386">
    <property type="entry name" value="MCP_signal"/>
    <property type="match status" value="1"/>
</dbReference>
<evidence type="ECO:0000256" key="4">
    <source>
        <dbReference type="ARBA" id="ARBA00023224"/>
    </source>
</evidence>
<dbReference type="InterPro" id="IPR024478">
    <property type="entry name" value="HlyB_4HB_MCP"/>
</dbReference>
<reference evidence="10 11" key="1">
    <citation type="submission" date="2016-10" db="EMBL/GenBank/DDBJ databases">
        <title>Paenibacillus species isolates.</title>
        <authorList>
            <person name="Beno S.M."/>
        </authorList>
    </citation>
    <scope>NUCLEOTIDE SEQUENCE [LARGE SCALE GENOMIC DNA]</scope>
    <source>
        <strain evidence="10 11">FSL H7-0744</strain>
    </source>
</reference>
<dbReference type="Pfam" id="PF00672">
    <property type="entry name" value="HAMP"/>
    <property type="match status" value="1"/>
</dbReference>
<dbReference type="PANTHER" id="PTHR32089">
    <property type="entry name" value="METHYL-ACCEPTING CHEMOTAXIS PROTEIN MCPB"/>
    <property type="match status" value="1"/>
</dbReference>
<keyword evidence="7" id="KW-1133">Transmembrane helix</keyword>
<comment type="caution">
    <text evidence="10">The sequence shown here is derived from an EMBL/GenBank/DDBJ whole genome shotgun (WGS) entry which is preliminary data.</text>
</comment>
<evidence type="ECO:0000256" key="2">
    <source>
        <dbReference type="ARBA" id="ARBA00022475"/>
    </source>
</evidence>
<dbReference type="RefSeq" id="WP_076113734.1">
    <property type="nucleotide sequence ID" value="NZ_MPTB01000048.1"/>
</dbReference>
<dbReference type="InterPro" id="IPR003660">
    <property type="entry name" value="HAMP_dom"/>
</dbReference>
<comment type="similarity">
    <text evidence="5">Belongs to the methyl-accepting chemotaxis (MCP) protein family.</text>
</comment>
<dbReference type="PANTHER" id="PTHR32089:SF112">
    <property type="entry name" value="LYSOZYME-LIKE PROTEIN-RELATED"/>
    <property type="match status" value="1"/>
</dbReference>
<feature type="domain" description="Methyl-accepting transducer" evidence="8">
    <location>
        <begin position="271"/>
        <end position="514"/>
    </location>
</feature>
<evidence type="ECO:0000256" key="7">
    <source>
        <dbReference type="SAM" id="Phobius"/>
    </source>
</evidence>
<keyword evidence="2" id="KW-1003">Cell membrane</keyword>
<evidence type="ECO:0000259" key="9">
    <source>
        <dbReference type="PROSITE" id="PS50885"/>
    </source>
</evidence>
<dbReference type="InterPro" id="IPR004089">
    <property type="entry name" value="MCPsignal_dom"/>
</dbReference>
<keyword evidence="3 7" id="KW-0472">Membrane</keyword>
<keyword evidence="4 6" id="KW-0807">Transducer</keyword>
<comment type="subcellular location">
    <subcellularLocation>
        <location evidence="1">Cell membrane</location>
    </subcellularLocation>
</comment>